<sequence>MQKSIANEDFNFVQGIFDQKAGEVYDARVIKAGSVDEKIKEAHSYGRKEVALWI</sequence>
<organism evidence="1 2">
    <name type="scientific">Coleofasciculus chthonoplastes PCC 7420</name>
    <dbReference type="NCBI Taxonomy" id="118168"/>
    <lineage>
        <taxon>Bacteria</taxon>
        <taxon>Bacillati</taxon>
        <taxon>Cyanobacteriota</taxon>
        <taxon>Cyanophyceae</taxon>
        <taxon>Coleofasciculales</taxon>
        <taxon>Coleofasciculaceae</taxon>
        <taxon>Coleofasciculus</taxon>
    </lineage>
</organism>
<dbReference type="Proteomes" id="UP000003835">
    <property type="component" value="Unassembled WGS sequence"/>
</dbReference>
<protein>
    <submittedName>
        <fullName evidence="1">Uncharacterized protein</fullName>
    </submittedName>
</protein>
<dbReference type="HOGENOM" id="CLU_3042310_0_0_3"/>
<keyword evidence="2" id="KW-1185">Reference proteome</keyword>
<proteinExistence type="predicted"/>
<dbReference type="AlphaFoldDB" id="B4W037"/>
<evidence type="ECO:0000313" key="2">
    <source>
        <dbReference type="Proteomes" id="UP000003835"/>
    </source>
</evidence>
<evidence type="ECO:0000313" key="1">
    <source>
        <dbReference type="EMBL" id="EDX72483.1"/>
    </source>
</evidence>
<accession>B4W037</accession>
<reference evidence="1 2" key="1">
    <citation type="submission" date="2008-07" db="EMBL/GenBank/DDBJ databases">
        <authorList>
            <person name="Tandeau de Marsac N."/>
            <person name="Ferriera S."/>
            <person name="Johnson J."/>
            <person name="Kravitz S."/>
            <person name="Beeson K."/>
            <person name="Sutton G."/>
            <person name="Rogers Y.-H."/>
            <person name="Friedman R."/>
            <person name="Frazier M."/>
            <person name="Venter J.C."/>
        </authorList>
    </citation>
    <scope>NUCLEOTIDE SEQUENCE [LARGE SCALE GENOMIC DNA]</scope>
    <source>
        <strain evidence="1 2">PCC 7420</strain>
    </source>
</reference>
<name>B4W037_9CYAN</name>
<dbReference type="EMBL" id="DS989864">
    <property type="protein sequence ID" value="EDX72483.1"/>
    <property type="molecule type" value="Genomic_DNA"/>
</dbReference>
<gene>
    <name evidence="1" type="ORF">MC7420_3555</name>
</gene>
<dbReference type="STRING" id="118168.MC7420_3555"/>